<dbReference type="GeneID" id="95583667"/>
<gene>
    <name evidence="1" type="ORF">NYR99_07305</name>
</gene>
<dbReference type="EMBL" id="CP103840">
    <property type="protein sequence ID" value="WOB27726.1"/>
    <property type="molecule type" value="Genomic_DNA"/>
</dbReference>
<protein>
    <submittedName>
        <fullName evidence="1">Uncharacterized protein</fullName>
    </submittedName>
</protein>
<accession>A0ABZ0DG70</accession>
<dbReference type="RefSeq" id="WP_316691557.1">
    <property type="nucleotide sequence ID" value="NZ_CP103837.1"/>
</dbReference>
<proteinExistence type="predicted"/>
<name>A0ABZ0DG70_9XANT</name>
<evidence type="ECO:0000313" key="2">
    <source>
        <dbReference type="Proteomes" id="UP001304534"/>
    </source>
</evidence>
<keyword evidence="2" id="KW-1185">Reference proteome</keyword>
<sequence>MSRVRSTLFAPVALSNSGGFQLLPMPPSLQAIYDAAQRGTPYGTELDDALAAHRQAHGEPAQIAHAQRLDPCDAMPATPNDRRDAYVRQRRYAVRAGIVAGMAPVAIAQALGVSPGVICGDVKAIA</sequence>
<organism evidence="1 2">
    <name type="scientific">Xanthomonas dyei</name>
    <dbReference type="NCBI Taxonomy" id="743699"/>
    <lineage>
        <taxon>Bacteria</taxon>
        <taxon>Pseudomonadati</taxon>
        <taxon>Pseudomonadota</taxon>
        <taxon>Gammaproteobacteria</taxon>
        <taxon>Lysobacterales</taxon>
        <taxon>Lysobacteraceae</taxon>
        <taxon>Xanthomonas</taxon>
    </lineage>
</organism>
<reference evidence="1 2" key="1">
    <citation type="submission" date="2022-08" db="EMBL/GenBank/DDBJ databases">
        <title>Whole genome sequencing-based tracing of a 2022 introduction and outbreak of Xanthomonas hortorum pv. pelargonii.</title>
        <authorList>
            <person name="Iruegas-Bocardo F."/>
            <person name="Weisberg A.K."/>
            <person name="Riutta E.R."/>
            <person name="Kilday K."/>
            <person name="Bonkowski J.C."/>
            <person name="Creswell T."/>
            <person name="Daughtrey M.L."/>
            <person name="Rane K."/>
            <person name="Grunwald N.J."/>
            <person name="Chang J.H."/>
            <person name="Putnam M.L."/>
        </authorList>
    </citation>
    <scope>NUCLEOTIDE SEQUENCE [LARGE SCALE GENOMIC DNA]</scope>
    <source>
        <strain evidence="1 2">22-325</strain>
    </source>
</reference>
<evidence type="ECO:0000313" key="1">
    <source>
        <dbReference type="EMBL" id="WOB27726.1"/>
    </source>
</evidence>
<dbReference type="Proteomes" id="UP001304534">
    <property type="component" value="Chromosome"/>
</dbReference>